<protein>
    <submittedName>
        <fullName evidence="2">Uncharacterized protein</fullName>
    </submittedName>
</protein>
<organism evidence="2 3">
    <name type="scientific">Puccinia graminis f. sp. tritici</name>
    <dbReference type="NCBI Taxonomy" id="56615"/>
    <lineage>
        <taxon>Eukaryota</taxon>
        <taxon>Fungi</taxon>
        <taxon>Dikarya</taxon>
        <taxon>Basidiomycota</taxon>
        <taxon>Pucciniomycotina</taxon>
        <taxon>Pucciniomycetes</taxon>
        <taxon>Pucciniales</taxon>
        <taxon>Pucciniaceae</taxon>
        <taxon>Puccinia</taxon>
    </lineage>
</organism>
<reference evidence="2 3" key="1">
    <citation type="submission" date="2019-05" db="EMBL/GenBank/DDBJ databases">
        <title>Emergence of the Ug99 lineage of the wheat stem rust pathogen through somatic hybridization.</title>
        <authorList>
            <person name="Li F."/>
            <person name="Upadhyaya N.M."/>
            <person name="Sperschneider J."/>
            <person name="Matny O."/>
            <person name="Nguyen-Phuc H."/>
            <person name="Mago R."/>
            <person name="Raley C."/>
            <person name="Miller M.E."/>
            <person name="Silverstein K.A.T."/>
            <person name="Henningsen E."/>
            <person name="Hirsch C.D."/>
            <person name="Visser B."/>
            <person name="Pretorius Z.A."/>
            <person name="Steffenson B.J."/>
            <person name="Schwessinger B."/>
            <person name="Dodds P.N."/>
            <person name="Figueroa M."/>
        </authorList>
    </citation>
    <scope>NUCLEOTIDE SEQUENCE [LARGE SCALE GENOMIC DNA]</scope>
    <source>
        <strain evidence="2">21-0</strain>
    </source>
</reference>
<keyword evidence="3" id="KW-1185">Reference proteome</keyword>
<feature type="compositionally biased region" description="Polar residues" evidence="1">
    <location>
        <begin position="1"/>
        <end position="10"/>
    </location>
</feature>
<sequence>MLQATASPQHGTREVSSETSVLEDSFYLTESYTYDSQVPIGYEPLGLLLISFTSKRSSIRPVDFFNSFFFLSLVFRHQLPPLCRRVAEFFLIAKAFRTDLTDRNFVLDQCTD</sequence>
<feature type="region of interest" description="Disordered" evidence="1">
    <location>
        <begin position="1"/>
        <end position="20"/>
    </location>
</feature>
<name>A0A5B0MYJ3_PUCGR</name>
<evidence type="ECO:0000313" key="2">
    <source>
        <dbReference type="EMBL" id="KAA1081048.1"/>
    </source>
</evidence>
<dbReference type="AlphaFoldDB" id="A0A5B0MYJ3"/>
<comment type="caution">
    <text evidence="2">The sequence shown here is derived from an EMBL/GenBank/DDBJ whole genome shotgun (WGS) entry which is preliminary data.</text>
</comment>
<dbReference type="Proteomes" id="UP000324748">
    <property type="component" value="Unassembled WGS sequence"/>
</dbReference>
<evidence type="ECO:0000256" key="1">
    <source>
        <dbReference type="SAM" id="MobiDB-lite"/>
    </source>
</evidence>
<accession>A0A5B0MYJ3</accession>
<dbReference type="EMBL" id="VSWC01000131">
    <property type="protein sequence ID" value="KAA1081048.1"/>
    <property type="molecule type" value="Genomic_DNA"/>
</dbReference>
<evidence type="ECO:0000313" key="3">
    <source>
        <dbReference type="Proteomes" id="UP000324748"/>
    </source>
</evidence>
<gene>
    <name evidence="2" type="ORF">PGT21_028254</name>
</gene>
<proteinExistence type="predicted"/>